<protein>
    <submittedName>
        <fullName evidence="2">Uncharacterized protein</fullName>
    </submittedName>
</protein>
<accession>A0A024UWT7</accession>
<evidence type="ECO:0000313" key="2">
    <source>
        <dbReference type="EMBL" id="ETW15233.1"/>
    </source>
</evidence>
<reference evidence="2 3" key="1">
    <citation type="submission" date="2013-02" db="EMBL/GenBank/DDBJ databases">
        <title>The Genome Annotation of Plasmodium falciparum Vietnam Oak-Knoll (FVO).</title>
        <authorList>
            <consortium name="The Broad Institute Genome Sequencing Platform"/>
            <consortium name="The Broad Institute Genome Sequencing Center for Infectious Disease"/>
            <person name="Neafsey D."/>
            <person name="Hoffman S."/>
            <person name="Volkman S."/>
            <person name="Rosenthal P."/>
            <person name="Walker B."/>
            <person name="Young S.K."/>
            <person name="Zeng Q."/>
            <person name="Gargeya S."/>
            <person name="Fitzgerald M."/>
            <person name="Haas B."/>
            <person name="Abouelleil A."/>
            <person name="Allen A.W."/>
            <person name="Alvarado L."/>
            <person name="Arachchi H.M."/>
            <person name="Berlin A.M."/>
            <person name="Chapman S.B."/>
            <person name="Gainer-Dewar J."/>
            <person name="Goldberg J."/>
            <person name="Griggs A."/>
            <person name="Gujja S."/>
            <person name="Hansen M."/>
            <person name="Howarth C."/>
            <person name="Imamovic A."/>
            <person name="Ireland A."/>
            <person name="Larimer J."/>
            <person name="McCowan C."/>
            <person name="Murphy C."/>
            <person name="Pearson M."/>
            <person name="Poon T.W."/>
            <person name="Priest M."/>
            <person name="Roberts A."/>
            <person name="Saif S."/>
            <person name="Shea T."/>
            <person name="Sisk P."/>
            <person name="Sykes S."/>
            <person name="Wortman J."/>
            <person name="Nusbaum C."/>
            <person name="Birren B."/>
        </authorList>
    </citation>
    <scope>NUCLEOTIDE SEQUENCE [LARGE SCALE GENOMIC DNA]</scope>
    <source>
        <strain evidence="3">Vietnam Oak-Knoll (FVO)</strain>
    </source>
</reference>
<name>A0A024UWT7_PLAFA</name>
<feature type="coiled-coil region" evidence="1">
    <location>
        <begin position="20"/>
        <end position="70"/>
    </location>
</feature>
<reference evidence="2 3" key="2">
    <citation type="submission" date="2013-02" db="EMBL/GenBank/DDBJ databases">
        <title>The Genome Sequence of Plasmodium falciparum Vietnam Oak-Knoll (FVO).</title>
        <authorList>
            <consortium name="The Broad Institute Genome Sequencing Platform"/>
            <consortium name="The Broad Institute Genome Sequencing Center for Infectious Disease"/>
            <person name="Neafsey D."/>
            <person name="Cheeseman I."/>
            <person name="Volkman S."/>
            <person name="Adams J."/>
            <person name="Walker B."/>
            <person name="Young S.K."/>
            <person name="Zeng Q."/>
            <person name="Gargeya S."/>
            <person name="Fitzgerald M."/>
            <person name="Haas B."/>
            <person name="Abouelleil A."/>
            <person name="Alvarado L."/>
            <person name="Arachchi H.M."/>
            <person name="Berlin A.M."/>
            <person name="Chapman S.B."/>
            <person name="Dewar J."/>
            <person name="Goldberg J."/>
            <person name="Griggs A."/>
            <person name="Gujja S."/>
            <person name="Hansen M."/>
            <person name="Howarth C."/>
            <person name="Imamovic A."/>
            <person name="Larimer J."/>
            <person name="McCowan C."/>
            <person name="Murphy C."/>
            <person name="Neiman D."/>
            <person name="Pearson M."/>
            <person name="Priest M."/>
            <person name="Roberts A."/>
            <person name="Saif S."/>
            <person name="Shea T."/>
            <person name="Sisk P."/>
            <person name="Sykes S."/>
            <person name="Wortman J."/>
            <person name="Nusbaum C."/>
            <person name="Birren B."/>
        </authorList>
    </citation>
    <scope>NUCLEOTIDE SEQUENCE [LARGE SCALE GENOMIC DNA]</scope>
    <source>
        <strain evidence="3">Vietnam Oak-Knoll (FVO)</strain>
    </source>
</reference>
<evidence type="ECO:0000256" key="1">
    <source>
        <dbReference type="SAM" id="Coils"/>
    </source>
</evidence>
<dbReference type="Proteomes" id="UP000030690">
    <property type="component" value="Unassembled WGS sequence"/>
</dbReference>
<keyword evidence="1" id="KW-0175">Coiled coil</keyword>
<dbReference type="AlphaFoldDB" id="A0A024UWT7"/>
<organism evidence="2 3">
    <name type="scientific">Plasmodium falciparum Vietnam Oak-Knoll</name>
    <name type="common">FVO</name>
    <dbReference type="NCBI Taxonomy" id="1036723"/>
    <lineage>
        <taxon>Eukaryota</taxon>
        <taxon>Sar</taxon>
        <taxon>Alveolata</taxon>
        <taxon>Apicomplexa</taxon>
        <taxon>Aconoidasida</taxon>
        <taxon>Haemosporida</taxon>
        <taxon>Plasmodiidae</taxon>
        <taxon>Plasmodium</taxon>
        <taxon>Plasmodium (Laverania)</taxon>
    </lineage>
</organism>
<dbReference type="EMBL" id="KI925184">
    <property type="protein sequence ID" value="ETW15233.1"/>
    <property type="molecule type" value="Genomic_DNA"/>
</dbReference>
<evidence type="ECO:0000313" key="3">
    <source>
        <dbReference type="Proteomes" id="UP000030690"/>
    </source>
</evidence>
<gene>
    <name evidence="2" type="ORF">PFFVO_05527</name>
</gene>
<proteinExistence type="predicted"/>
<sequence>MVSTTSHFKQITCPSQVNNIKDAKKKKKKKKKNLVDIKSTNMKYTNETKRKKLQNQISNKQINEKERNDEKTKFLNKKINEKRFTNNDTYKSILNYRNEYKPTKQKKKYCYKQSFPEEKKRNNSITNYHTKKNINHKIYEKKKINTTTSINSHKINNTNYKIQDNKCILKKLNGEIKELNINNIHDILPNYIPYQQSIQHEYNFLNNKTACSYSYASSKTIHERKCSKLGFIEKCTKIFKMKNDENKMHPDTNVCQKIKLPINKNLNDKQAFEGEAQLCGFEKNLTKMETIQGKNLFLYQSSDVKHYKSSIFPNIHSVKKNVSPIILKHSRNMILSKTKNLKFKQMSNIPIVKETRKKEKIYPRDNNINSTTIKIPDKKNKVYDDKQEKNIFEQNMNNKQSNNFLEIYSFDEKNSTTKLEKPNHKNKCSEKDAYVKKKMNYKVIYHSDDIVCMYKNDEDKNKKAKKECIDASSLLCKPGSVGKYLYESNSSINYSPNCDKNMNTINNNNNNFKKLNEKSNMIENSETHDYTEKNNINIHKYDDILYYMNKAICNSPTYNIDVQYMNILNEQLYKVKN</sequence>
<dbReference type="OrthoDB" id="383593at2759"/>